<name>A0ACC1HFJ2_9FUNG</name>
<dbReference type="EMBL" id="JAMZIH010005360">
    <property type="protein sequence ID" value="KAJ1675329.1"/>
    <property type="molecule type" value="Genomic_DNA"/>
</dbReference>
<dbReference type="Proteomes" id="UP001145114">
    <property type="component" value="Unassembled WGS sequence"/>
</dbReference>
<accession>A0ACC1HFJ2</accession>
<comment type="caution">
    <text evidence="1">The sequence shown here is derived from an EMBL/GenBank/DDBJ whole genome shotgun (WGS) entry which is preliminary data.</text>
</comment>
<sequence>MRRFNIHERLAALARRQRPSPLESDLAGSQSEAMPNRPDFGTNTFTHVAPGSDFSPADATSPAAATISDITVDSNPRDSINNTRVSSVPGQRRSSVMTRWLRTTWAFFGRVMRLLRRVNLSVWIIIAVGIGIILGAFAPDFSVKIKPLSDIFLKMITTLIAPLIFSTLVVGITGHGDDLLGVGRLAIKSIVYFEIITTIALALGLIMSNLIKPGKGMSLEGAEAPDLSGSQKITWESELNKIVPKSFFEAASNNEVLQIVFCAIIFAIAIIRTKLAKHRHTMNDFLSSLSNIMFACTKIVMYYSPIGIGAAIASTVGKNGLKVLVGLGKLVGALYGTLVIFLLVVMLPTMLICKVPVVRFLRTIGQPFLIAFTTASSESALPLAMENLQKMGIPKNIVGFVIPIGYSFNLDGTSLYLSMAAIFCAQASNTHLSLSRQIVLMLTLMLTSKGVAAVPRASLVVLSAAISNFDIQPDTLGLIMGVDAFLDMARTSVNVFGNCLASVVMARWEGQYPPYGRWVGKWAAMDPDRMLPEVNSRPDDYHSHHTDRESNAGGETKYRGNGDESDNDDVKQDMRVVTYRTTSSDMGDKAEITVICSDERPSSRDNLDPEKR</sequence>
<gene>
    <name evidence="1" type="ORF">EV182_001485</name>
</gene>
<proteinExistence type="predicted"/>
<reference evidence="1" key="1">
    <citation type="submission" date="2022-06" db="EMBL/GenBank/DDBJ databases">
        <title>Phylogenomic reconstructions and comparative analyses of Kickxellomycotina fungi.</title>
        <authorList>
            <person name="Reynolds N.K."/>
            <person name="Stajich J.E."/>
            <person name="Barry K."/>
            <person name="Grigoriev I.V."/>
            <person name="Crous P."/>
            <person name="Smith M.E."/>
        </authorList>
    </citation>
    <scope>NUCLEOTIDE SEQUENCE</scope>
    <source>
        <strain evidence="1">RSA 2271</strain>
    </source>
</reference>
<evidence type="ECO:0000313" key="2">
    <source>
        <dbReference type="Proteomes" id="UP001145114"/>
    </source>
</evidence>
<evidence type="ECO:0000313" key="1">
    <source>
        <dbReference type="EMBL" id="KAJ1675329.1"/>
    </source>
</evidence>
<keyword evidence="2" id="KW-1185">Reference proteome</keyword>
<organism evidence="1 2">
    <name type="scientific">Spiromyces aspiralis</name>
    <dbReference type="NCBI Taxonomy" id="68401"/>
    <lineage>
        <taxon>Eukaryota</taxon>
        <taxon>Fungi</taxon>
        <taxon>Fungi incertae sedis</taxon>
        <taxon>Zoopagomycota</taxon>
        <taxon>Kickxellomycotina</taxon>
        <taxon>Kickxellomycetes</taxon>
        <taxon>Kickxellales</taxon>
        <taxon>Kickxellaceae</taxon>
        <taxon>Spiromyces</taxon>
    </lineage>
</organism>
<protein>
    <submittedName>
        <fullName evidence="1">Uncharacterized protein</fullName>
    </submittedName>
</protein>